<dbReference type="EMBL" id="RCHS01002412">
    <property type="protein sequence ID" value="RMX47571.1"/>
    <property type="molecule type" value="Genomic_DNA"/>
</dbReference>
<proteinExistence type="predicted"/>
<organism evidence="1 2">
    <name type="scientific">Pocillopora damicornis</name>
    <name type="common">Cauliflower coral</name>
    <name type="synonym">Millepora damicornis</name>
    <dbReference type="NCBI Taxonomy" id="46731"/>
    <lineage>
        <taxon>Eukaryota</taxon>
        <taxon>Metazoa</taxon>
        <taxon>Cnidaria</taxon>
        <taxon>Anthozoa</taxon>
        <taxon>Hexacorallia</taxon>
        <taxon>Scleractinia</taxon>
        <taxon>Astrocoeniina</taxon>
        <taxon>Pocilloporidae</taxon>
        <taxon>Pocillopora</taxon>
    </lineage>
</organism>
<protein>
    <submittedName>
        <fullName evidence="1">Uncharacterized protein</fullName>
    </submittedName>
</protein>
<keyword evidence="2" id="KW-1185">Reference proteome</keyword>
<dbReference type="Proteomes" id="UP000275408">
    <property type="component" value="Unassembled WGS sequence"/>
</dbReference>
<name>A0A3M6U1S2_POCDA</name>
<feature type="non-terminal residue" evidence="1">
    <location>
        <position position="97"/>
    </location>
</feature>
<sequence length="97" mass="11086">MYLKCVQEHKGFLLLVCSDYGTENGIIAGMQCFLHSDNAPFFGELAHSGVLESALNDMRKYWNTHYIRQSCHKTVAGVPDTLHFLPENRLCSDLHHY</sequence>
<evidence type="ECO:0000313" key="1">
    <source>
        <dbReference type="EMBL" id="RMX47571.1"/>
    </source>
</evidence>
<evidence type="ECO:0000313" key="2">
    <source>
        <dbReference type="Proteomes" id="UP000275408"/>
    </source>
</evidence>
<accession>A0A3M6U1S2</accession>
<dbReference type="AlphaFoldDB" id="A0A3M6U1S2"/>
<reference evidence="1 2" key="1">
    <citation type="journal article" date="2018" name="Sci. Rep.">
        <title>Comparative analysis of the Pocillopora damicornis genome highlights role of immune system in coral evolution.</title>
        <authorList>
            <person name="Cunning R."/>
            <person name="Bay R.A."/>
            <person name="Gillette P."/>
            <person name="Baker A.C."/>
            <person name="Traylor-Knowles N."/>
        </authorList>
    </citation>
    <scope>NUCLEOTIDE SEQUENCE [LARGE SCALE GENOMIC DNA]</scope>
    <source>
        <strain evidence="1">RSMAS</strain>
        <tissue evidence="1">Whole animal</tissue>
    </source>
</reference>
<comment type="caution">
    <text evidence="1">The sequence shown here is derived from an EMBL/GenBank/DDBJ whole genome shotgun (WGS) entry which is preliminary data.</text>
</comment>
<gene>
    <name evidence="1" type="ORF">pdam_00018667</name>
</gene>